<reference evidence="3 4" key="1">
    <citation type="journal article" date="2018" name="Sci. Data">
        <title>The draft genome sequence of cork oak.</title>
        <authorList>
            <person name="Ramos A.M."/>
            <person name="Usie A."/>
            <person name="Barbosa P."/>
            <person name="Barros P.M."/>
            <person name="Capote T."/>
            <person name="Chaves I."/>
            <person name="Simoes F."/>
            <person name="Abreu I."/>
            <person name="Carrasquinho I."/>
            <person name="Faro C."/>
            <person name="Guimaraes J.B."/>
            <person name="Mendonca D."/>
            <person name="Nobrega F."/>
            <person name="Rodrigues L."/>
            <person name="Saibo N.J.M."/>
            <person name="Varela M.C."/>
            <person name="Egas C."/>
            <person name="Matos J."/>
            <person name="Miguel C.M."/>
            <person name="Oliveira M.M."/>
            <person name="Ricardo C.P."/>
            <person name="Goncalves S."/>
        </authorList>
    </citation>
    <scope>NUCLEOTIDE SEQUENCE [LARGE SCALE GENOMIC DNA]</scope>
    <source>
        <strain evidence="4">cv. HL8</strain>
    </source>
</reference>
<dbReference type="GO" id="GO:0080043">
    <property type="term" value="F:quercetin 3-O-glucosyltransferase activity"/>
    <property type="evidence" value="ECO:0007669"/>
    <property type="project" value="TreeGrafter"/>
</dbReference>
<comment type="caution">
    <text evidence="3">The sequence shown here is derived from an EMBL/GenBank/DDBJ whole genome shotgun (WGS) entry which is preliminary data.</text>
</comment>
<dbReference type="Proteomes" id="UP000237347">
    <property type="component" value="Unassembled WGS sequence"/>
</dbReference>
<dbReference type="Pfam" id="PF00201">
    <property type="entry name" value="UDPGT"/>
    <property type="match status" value="2"/>
</dbReference>
<dbReference type="CDD" id="cd03784">
    <property type="entry name" value="GT1_Gtf-like"/>
    <property type="match status" value="2"/>
</dbReference>
<dbReference type="Gene3D" id="3.40.50.2000">
    <property type="entry name" value="Glycogen Phosphorylase B"/>
    <property type="match status" value="4"/>
</dbReference>
<keyword evidence="2" id="KW-0808">Transferase</keyword>
<evidence type="ECO:0000256" key="2">
    <source>
        <dbReference type="ARBA" id="ARBA00022679"/>
    </source>
</evidence>
<dbReference type="PANTHER" id="PTHR11926:SF1530">
    <property type="entry name" value="EF-HAND DOMAIN-CONTAINING PROTEIN"/>
    <property type="match status" value="1"/>
</dbReference>
<comment type="similarity">
    <text evidence="1">Belongs to the UDP-glycosyltransferase family.</text>
</comment>
<organism evidence="3 4">
    <name type="scientific">Quercus suber</name>
    <name type="common">Cork oak</name>
    <dbReference type="NCBI Taxonomy" id="58331"/>
    <lineage>
        <taxon>Eukaryota</taxon>
        <taxon>Viridiplantae</taxon>
        <taxon>Streptophyta</taxon>
        <taxon>Embryophyta</taxon>
        <taxon>Tracheophyta</taxon>
        <taxon>Spermatophyta</taxon>
        <taxon>Magnoliopsida</taxon>
        <taxon>eudicotyledons</taxon>
        <taxon>Gunneridae</taxon>
        <taxon>Pentapetalae</taxon>
        <taxon>rosids</taxon>
        <taxon>fabids</taxon>
        <taxon>Fagales</taxon>
        <taxon>Fagaceae</taxon>
        <taxon>Quercus</taxon>
    </lineage>
</organism>
<keyword evidence="4" id="KW-1185">Reference proteome</keyword>
<protein>
    <submittedName>
        <fullName evidence="3">Udp-glycosyltransferase 83a1</fullName>
    </submittedName>
</protein>
<dbReference type="GO" id="GO:0080044">
    <property type="term" value="F:quercetin 7-O-glucosyltransferase activity"/>
    <property type="evidence" value="ECO:0007669"/>
    <property type="project" value="TreeGrafter"/>
</dbReference>
<dbReference type="InterPro" id="IPR002213">
    <property type="entry name" value="UDP_glucos_trans"/>
</dbReference>
<dbReference type="PANTHER" id="PTHR11926">
    <property type="entry name" value="GLUCOSYL/GLUCURONOSYL TRANSFERASES"/>
    <property type="match status" value="1"/>
</dbReference>
<name>A0AAW0L858_QUESU</name>
<dbReference type="FunFam" id="3.40.50.2000:FF:000061">
    <property type="entry name" value="UDP-glycosyltransferase 83A1"/>
    <property type="match status" value="1"/>
</dbReference>
<gene>
    <name evidence="3" type="primary">UGT83A1_5</name>
    <name evidence="3" type="ORF">CFP56_006122</name>
</gene>
<evidence type="ECO:0000256" key="1">
    <source>
        <dbReference type="ARBA" id="ARBA00009995"/>
    </source>
</evidence>
<dbReference type="EMBL" id="PKMF04000135">
    <property type="protein sequence ID" value="KAK7847818.1"/>
    <property type="molecule type" value="Genomic_DNA"/>
</dbReference>
<evidence type="ECO:0000313" key="3">
    <source>
        <dbReference type="EMBL" id="KAK7847818.1"/>
    </source>
</evidence>
<dbReference type="AlphaFoldDB" id="A0AAW0L858"/>
<proteinExistence type="inferred from homology"/>
<dbReference type="SUPFAM" id="SSF53756">
    <property type="entry name" value="UDP-Glycosyltransferase/glycogen phosphorylase"/>
    <property type="match status" value="2"/>
</dbReference>
<sequence length="577" mass="65930">MPAMDTAYIPWYRVGDSTCQKIVFKYILQNMQTLKFVDWWLCNTVPELEPITFSLAPKLLPIGPLMSSEHTEESVGQFWQVDNSCLNWLDHFNPTQFQELALGLELTNRPFLWVVRPDIVDRSRTSYTNEFHGTRGKIVGWAPQSKVLNHPAIACFICHCGWNSTIEGVSSGVPFLCWPYFTDQFLDQLYICDVWKVGQGFELDENGIVLQEEVKRKVDQLLGDESIRARSLELKKILMNNIADNEHYQVIWYFVILIHVIGTISSGDDPVSQLMGVVLDSLFGIAGIPTQKQVIQPLPGMPAMDTAYISWYRIGDSACQKIFFKYTQQYMQTLKFADWWLCNTVPELEPVTFSLAPKLLPIGPLMSSKHTEDSVGQFWQVDHSGLNWLDQQQPCSVVYVAFGSFTVFDPTQFKELALGLELTNRPFLWVVRPDILNQSRNAYTNEFQGTHGKIIGWAPQTKVLNHPAIACFISHCGWNSSIEGVSNGVPFLCWPYFADQYLDQIYICDVWKVGLGFELDENGIVLREEVKRKVDQLLGDESIRARSLELKKMLMNNIADNGQSSKNFNNFIQWLKA</sequence>
<accession>A0AAW0L858</accession>
<evidence type="ECO:0000313" key="4">
    <source>
        <dbReference type="Proteomes" id="UP000237347"/>
    </source>
</evidence>